<gene>
    <name evidence="7" type="ORF">H8Q88_03225</name>
</gene>
<keyword evidence="1" id="KW-0677">Repeat</keyword>
<dbReference type="PANTHER" id="PTHR19211">
    <property type="entry name" value="ATP-BINDING TRANSPORT PROTEIN-RELATED"/>
    <property type="match status" value="1"/>
</dbReference>
<reference evidence="7" key="1">
    <citation type="submission" date="2020-08" db="EMBL/GenBank/DDBJ databases">
        <title>Genome Sequencing and Pan-Genome Analysis of Migratory bird Vibrio Strains, Inner Mongolia.</title>
        <authorList>
            <person name="Zheng L."/>
        </authorList>
    </citation>
    <scope>NUCLEOTIDE SEQUENCE</scope>
    <source>
        <strain evidence="7">M13F</strain>
    </source>
</reference>
<dbReference type="CDD" id="cd03221">
    <property type="entry name" value="ABCF_EF-3"/>
    <property type="match status" value="1"/>
</dbReference>
<organism evidence="7 8">
    <name type="scientific">Vibrio metschnikovii</name>
    <dbReference type="NCBI Taxonomy" id="28172"/>
    <lineage>
        <taxon>Bacteria</taxon>
        <taxon>Pseudomonadati</taxon>
        <taxon>Pseudomonadota</taxon>
        <taxon>Gammaproteobacteria</taxon>
        <taxon>Vibrionales</taxon>
        <taxon>Vibrionaceae</taxon>
        <taxon>Vibrio</taxon>
    </lineage>
</organism>
<dbReference type="SUPFAM" id="SSF52540">
    <property type="entry name" value="P-loop containing nucleoside triphosphate hydrolases"/>
    <property type="match status" value="2"/>
</dbReference>
<dbReference type="SMART" id="SM00382">
    <property type="entry name" value="AAA"/>
    <property type="match status" value="2"/>
</dbReference>
<name>A0A9X0R7Y6_VIBME</name>
<feature type="domain" description="ABC transporter" evidence="6">
    <location>
        <begin position="4"/>
        <end position="237"/>
    </location>
</feature>
<dbReference type="AlphaFoldDB" id="A0A9X0R7Y6"/>
<evidence type="ECO:0000256" key="5">
    <source>
        <dbReference type="SAM" id="MobiDB-lite"/>
    </source>
</evidence>
<dbReference type="InterPro" id="IPR017871">
    <property type="entry name" value="ABC_transporter-like_CS"/>
</dbReference>
<dbReference type="InterPro" id="IPR050611">
    <property type="entry name" value="ABCF"/>
</dbReference>
<dbReference type="InterPro" id="IPR003439">
    <property type="entry name" value="ABC_transporter-like_ATP-bd"/>
</dbReference>
<dbReference type="GO" id="GO:0005524">
    <property type="term" value="F:ATP binding"/>
    <property type="evidence" value="ECO:0007669"/>
    <property type="project" value="UniProtKB-KW"/>
</dbReference>
<dbReference type="Gene3D" id="3.40.50.300">
    <property type="entry name" value="P-loop containing nucleotide triphosphate hydrolases"/>
    <property type="match status" value="2"/>
</dbReference>
<keyword evidence="3 7" id="KW-0067">ATP-binding</keyword>
<evidence type="ECO:0000259" key="6">
    <source>
        <dbReference type="PROSITE" id="PS50893"/>
    </source>
</evidence>
<dbReference type="Proteomes" id="UP000615796">
    <property type="component" value="Unassembled WGS sequence"/>
</dbReference>
<accession>A0A9X0R7Y6</accession>
<dbReference type="InterPro" id="IPR027417">
    <property type="entry name" value="P-loop_NTPase"/>
</dbReference>
<keyword evidence="2" id="KW-0547">Nucleotide-binding</keyword>
<evidence type="ECO:0000313" key="7">
    <source>
        <dbReference type="EMBL" id="MBC5849970.1"/>
    </source>
</evidence>
<keyword evidence="4" id="KW-0175">Coiled coil</keyword>
<comment type="caution">
    <text evidence="7">The sequence shown here is derived from an EMBL/GenBank/DDBJ whole genome shotgun (WGS) entry which is preliminary data.</text>
</comment>
<protein>
    <submittedName>
        <fullName evidence="7">ABC-F family ATP-binding cassette domain-containing protein</fullName>
    </submittedName>
</protein>
<evidence type="ECO:0000256" key="2">
    <source>
        <dbReference type="ARBA" id="ARBA00022741"/>
    </source>
</evidence>
<evidence type="ECO:0000256" key="4">
    <source>
        <dbReference type="SAM" id="Coils"/>
    </source>
</evidence>
<dbReference type="PANTHER" id="PTHR19211:SF6">
    <property type="entry name" value="BLL7188 PROTEIN"/>
    <property type="match status" value="1"/>
</dbReference>
<dbReference type="InterPro" id="IPR003593">
    <property type="entry name" value="AAA+_ATPase"/>
</dbReference>
<dbReference type="Pfam" id="PF00005">
    <property type="entry name" value="ABC_tran"/>
    <property type="match status" value="2"/>
</dbReference>
<evidence type="ECO:0000256" key="3">
    <source>
        <dbReference type="ARBA" id="ARBA00022840"/>
    </source>
</evidence>
<feature type="region of interest" description="Disordered" evidence="5">
    <location>
        <begin position="255"/>
        <end position="277"/>
    </location>
</feature>
<evidence type="ECO:0000313" key="8">
    <source>
        <dbReference type="Proteomes" id="UP000615796"/>
    </source>
</evidence>
<dbReference type="PROSITE" id="PS50893">
    <property type="entry name" value="ABC_TRANSPORTER_2"/>
    <property type="match status" value="1"/>
</dbReference>
<keyword evidence="8" id="KW-1185">Reference proteome</keyword>
<dbReference type="PROSITE" id="PS00211">
    <property type="entry name" value="ABC_TRANSPORTER_1"/>
    <property type="match status" value="1"/>
</dbReference>
<dbReference type="EMBL" id="JACRUP010000001">
    <property type="protein sequence ID" value="MBC5849970.1"/>
    <property type="molecule type" value="Genomic_DNA"/>
</dbReference>
<dbReference type="GO" id="GO:0016887">
    <property type="term" value="F:ATP hydrolysis activity"/>
    <property type="evidence" value="ECO:0007669"/>
    <property type="project" value="InterPro"/>
</dbReference>
<dbReference type="RefSeq" id="WP_187025267.1">
    <property type="nucleotide sequence ID" value="NZ_JACRUP010000001.1"/>
</dbReference>
<sequence>MPVLQADNISYQFDNGDRLFESLSLAIKSQRIGLVGRNGVGKSILAAILSGDLPPSSGTITRTKSTAIYRQQPSHLLASGLSIAQFLGKADVLEALKHVESGDCSEHWFDVIGEQWDLLQQLTQQLYVMGLPADPHFACAQLSGGQLARLQLWQLLSSPLELLILDEPSNHLDLAAKQWLLEAMRAFKGAILLISHDRLLLREMEEIWALSSLGLQVFGGNYEVYAEQKRHDLQALDRQLSSLDKQQRQLVIQAQRNREKAQQRAAQGNKLRKTGSQATSLLDFQQDRATARSANRTKNEQRRQIHLETKQQVLKARKESISQQKLYLADTVNRSRHAVALFDAVLAFGRSEPITWQVRADEKVHLTGANGSGKSTLLKTLLGKLSLKQGSLQRSAPMYYLDQHFAVIVPQLSMLDNLLEQFDGMKAEDARTLLAGIGFRRECVFRLGGTLSGGEKMKLAMLIASHQPQQPLLLLDEPDNHLDMDSKIILAQALYDYRGGFILVSHDDDFATESGVKRQIEL</sequence>
<evidence type="ECO:0000256" key="1">
    <source>
        <dbReference type="ARBA" id="ARBA00022737"/>
    </source>
</evidence>
<proteinExistence type="predicted"/>
<feature type="coiled-coil region" evidence="4">
    <location>
        <begin position="226"/>
        <end position="253"/>
    </location>
</feature>